<keyword evidence="1" id="KW-1133">Transmembrane helix</keyword>
<dbReference type="OrthoDB" id="10520003at2759"/>
<evidence type="ECO:0000256" key="1">
    <source>
        <dbReference type="SAM" id="Phobius"/>
    </source>
</evidence>
<keyword evidence="3" id="KW-1185">Reference proteome</keyword>
<keyword evidence="1" id="KW-0812">Transmembrane</keyword>
<feature type="transmembrane region" description="Helical" evidence="1">
    <location>
        <begin position="38"/>
        <end position="58"/>
    </location>
</feature>
<keyword evidence="1" id="KW-0472">Membrane</keyword>
<dbReference type="EMBL" id="AJWJ01000123">
    <property type="protein sequence ID" value="KAF2074913.1"/>
    <property type="molecule type" value="Genomic_DNA"/>
</dbReference>
<protein>
    <submittedName>
        <fullName evidence="2">Uncharacterized protein</fullName>
    </submittedName>
</protein>
<comment type="caution">
    <text evidence="2">The sequence shown here is derived from an EMBL/GenBank/DDBJ whole genome shotgun (WGS) entry which is preliminary data.</text>
</comment>
<gene>
    <name evidence="2" type="ORF">CYY_003790</name>
</gene>
<dbReference type="AlphaFoldDB" id="A0A8J4PU85"/>
<dbReference type="Proteomes" id="UP000695562">
    <property type="component" value="Unassembled WGS sequence"/>
</dbReference>
<reference evidence="2" key="1">
    <citation type="submission" date="2020-01" db="EMBL/GenBank/DDBJ databases">
        <title>Development of genomics and gene disruption for Polysphondylium violaceum indicates a role for the polyketide synthase stlB in stalk morphogenesis.</title>
        <authorList>
            <person name="Narita B."/>
            <person name="Kawabe Y."/>
            <person name="Kin K."/>
            <person name="Saito T."/>
            <person name="Gibbs R."/>
            <person name="Kuspa A."/>
            <person name="Muzny D."/>
            <person name="Queller D."/>
            <person name="Richards S."/>
            <person name="Strassman J."/>
            <person name="Sucgang R."/>
            <person name="Worley K."/>
            <person name="Schaap P."/>
        </authorList>
    </citation>
    <scope>NUCLEOTIDE SEQUENCE</scope>
    <source>
        <strain evidence="2">QSvi11</strain>
    </source>
</reference>
<organism evidence="2 3">
    <name type="scientific">Polysphondylium violaceum</name>
    <dbReference type="NCBI Taxonomy" id="133409"/>
    <lineage>
        <taxon>Eukaryota</taxon>
        <taxon>Amoebozoa</taxon>
        <taxon>Evosea</taxon>
        <taxon>Eumycetozoa</taxon>
        <taxon>Dictyostelia</taxon>
        <taxon>Dictyosteliales</taxon>
        <taxon>Dictyosteliaceae</taxon>
        <taxon>Polysphondylium</taxon>
    </lineage>
</organism>
<evidence type="ECO:0000313" key="2">
    <source>
        <dbReference type="EMBL" id="KAF2074913.1"/>
    </source>
</evidence>
<evidence type="ECO:0000313" key="3">
    <source>
        <dbReference type="Proteomes" id="UP000695562"/>
    </source>
</evidence>
<name>A0A8J4PU85_9MYCE</name>
<accession>A0A8J4PU85</accession>
<sequence length="70" mass="7897">MFSQFARRTLLNNRLTTRGHGHGHHGPEYPGLSEKVQYMTSLSVKLAGCAVFFAYPFLVMKFQHAKKADA</sequence>
<proteinExistence type="predicted"/>